<evidence type="ECO:0000313" key="7">
    <source>
        <dbReference type="Proteomes" id="UP000046392"/>
    </source>
</evidence>
<keyword evidence="3" id="KW-1015">Disulfide bond</keyword>
<dbReference type="InterPro" id="IPR020901">
    <property type="entry name" value="Prtase_inh_Kunz-CS"/>
</dbReference>
<feature type="compositionally biased region" description="Polar residues" evidence="4">
    <location>
        <begin position="387"/>
        <end position="396"/>
    </location>
</feature>
<evidence type="ECO:0000256" key="1">
    <source>
        <dbReference type="ARBA" id="ARBA00022690"/>
    </source>
</evidence>
<keyword evidence="1" id="KW-0646">Protease inhibitor</keyword>
<feature type="chain" id="PRO_5005894839" evidence="5">
    <location>
        <begin position="21"/>
        <end position="487"/>
    </location>
</feature>
<dbReference type="InterPro" id="IPR050098">
    <property type="entry name" value="TFPI/VKTCI-like"/>
</dbReference>
<name>A0A0N5BN77_STREA</name>
<feature type="region of interest" description="Disordered" evidence="4">
    <location>
        <begin position="453"/>
        <end position="487"/>
    </location>
</feature>
<dbReference type="PANTHER" id="PTHR10083">
    <property type="entry name" value="KUNITZ-TYPE PROTEASE INHIBITOR-RELATED"/>
    <property type="match status" value="1"/>
</dbReference>
<dbReference type="InterPro" id="IPR036880">
    <property type="entry name" value="Kunitz_BPTI_sf"/>
</dbReference>
<dbReference type="AlphaFoldDB" id="A0A0N5BN77"/>
<evidence type="ECO:0000256" key="5">
    <source>
        <dbReference type="SAM" id="SignalP"/>
    </source>
</evidence>
<dbReference type="SMART" id="SM00131">
    <property type="entry name" value="KU"/>
    <property type="match status" value="2"/>
</dbReference>
<evidence type="ECO:0000256" key="4">
    <source>
        <dbReference type="SAM" id="MobiDB-lite"/>
    </source>
</evidence>
<organism evidence="7 8">
    <name type="scientific">Strongyloides papillosus</name>
    <name type="common">Intestinal threadworm</name>
    <dbReference type="NCBI Taxonomy" id="174720"/>
    <lineage>
        <taxon>Eukaryota</taxon>
        <taxon>Metazoa</taxon>
        <taxon>Ecdysozoa</taxon>
        <taxon>Nematoda</taxon>
        <taxon>Chromadorea</taxon>
        <taxon>Rhabditida</taxon>
        <taxon>Tylenchina</taxon>
        <taxon>Panagrolaimomorpha</taxon>
        <taxon>Strongyloidoidea</taxon>
        <taxon>Strongyloididae</taxon>
        <taxon>Strongyloides</taxon>
    </lineage>
</organism>
<dbReference type="FunFam" id="4.10.410.10:FF:000020">
    <property type="entry name" value="Collagen, type VI, alpha 3"/>
    <property type="match status" value="1"/>
</dbReference>
<feature type="compositionally biased region" description="Polar residues" evidence="4">
    <location>
        <begin position="474"/>
        <end position="487"/>
    </location>
</feature>
<dbReference type="PANTHER" id="PTHR10083:SF374">
    <property type="entry name" value="BPTI_KUNITZ INHIBITOR DOMAIN-CONTAINING PROTEIN"/>
    <property type="match status" value="1"/>
</dbReference>
<evidence type="ECO:0000259" key="6">
    <source>
        <dbReference type="PROSITE" id="PS50279"/>
    </source>
</evidence>
<dbReference type="SUPFAM" id="SSF57362">
    <property type="entry name" value="BPTI-like"/>
    <property type="match status" value="2"/>
</dbReference>
<sequence length="487" mass="60198">MGSIFCIISFFILLSISSCAQFDSHNERCNLFPERGTCQHEFQMKWYYHPYSGKCKKFFYSGCDGNDNRFDSEEECLSQCTYGREGQEIENYKRCHEPYDKGDCWGSFERWYFDTDKGECICTNYTGCGGTGNKFYSFNHCMEICGDFSKNNYQKNYYERSEHGKAKRQRLQNYNQQLPRRQESDDINLQAQQQYYDSRIQTNLPSYDQRYQEELRQRQEQLARQDDLRYQEELRQRQEHFARQDDPRYQEELRQRQEQHTRQDDLRYQEELRQRQEHFARQDDPRYQEELRHRQEQLARQDDPRYQEELRHRQEQLARQDDPRYQEELRHRQEQLARQDDPRYQEELRQRQEQHTRQDDPRYIQQQREYEERLQEYYRRRDEFMKQHQSQKTMNVDSERQDLHRQSRPVSLSEDLSHGNSLTVEDVIPHDPHPWHQVEAQFPARRRWVRKFHKRSSNKNVENDNEVKNRKTRSTYQSNQVNYNVRL</sequence>
<dbReference type="STRING" id="174720.A0A0N5BN77"/>
<proteinExistence type="predicted"/>
<feature type="domain" description="BPTI/Kunitz inhibitor" evidence="6">
    <location>
        <begin position="95"/>
        <end position="145"/>
    </location>
</feature>
<feature type="signal peptide" evidence="5">
    <location>
        <begin position="1"/>
        <end position="20"/>
    </location>
</feature>
<protein>
    <submittedName>
        <fullName evidence="8">Kunitz/Bovine pancreatic trypsin inhibitor domain protein</fullName>
    </submittedName>
</protein>
<evidence type="ECO:0000256" key="2">
    <source>
        <dbReference type="ARBA" id="ARBA00022900"/>
    </source>
</evidence>
<accession>A0A0N5BN77</accession>
<dbReference type="GO" id="GO:0005615">
    <property type="term" value="C:extracellular space"/>
    <property type="evidence" value="ECO:0007669"/>
    <property type="project" value="TreeGrafter"/>
</dbReference>
<reference evidence="8" key="1">
    <citation type="submission" date="2017-02" db="UniProtKB">
        <authorList>
            <consortium name="WormBaseParasite"/>
        </authorList>
    </citation>
    <scope>IDENTIFICATION</scope>
</reference>
<dbReference type="Pfam" id="PF00014">
    <property type="entry name" value="Kunitz_BPTI"/>
    <property type="match status" value="2"/>
</dbReference>
<dbReference type="GO" id="GO:0004867">
    <property type="term" value="F:serine-type endopeptidase inhibitor activity"/>
    <property type="evidence" value="ECO:0007669"/>
    <property type="project" value="UniProtKB-KW"/>
</dbReference>
<keyword evidence="2" id="KW-0722">Serine protease inhibitor</keyword>
<dbReference type="PRINTS" id="PR00759">
    <property type="entry name" value="BASICPTASE"/>
</dbReference>
<feature type="region of interest" description="Disordered" evidence="4">
    <location>
        <begin position="384"/>
        <end position="417"/>
    </location>
</feature>
<dbReference type="PROSITE" id="PS00280">
    <property type="entry name" value="BPTI_KUNITZ_1"/>
    <property type="match status" value="1"/>
</dbReference>
<evidence type="ECO:0000256" key="3">
    <source>
        <dbReference type="ARBA" id="ARBA00023157"/>
    </source>
</evidence>
<evidence type="ECO:0000313" key="8">
    <source>
        <dbReference type="WBParaSite" id="SPAL_0000735600.1"/>
    </source>
</evidence>
<dbReference type="CDD" id="cd00109">
    <property type="entry name" value="Kunitz-type"/>
    <property type="match status" value="2"/>
</dbReference>
<keyword evidence="7" id="KW-1185">Reference proteome</keyword>
<feature type="region of interest" description="Disordered" evidence="4">
    <location>
        <begin position="239"/>
        <end position="365"/>
    </location>
</feature>
<dbReference type="Gene3D" id="4.10.410.10">
    <property type="entry name" value="Pancreatic trypsin inhibitor Kunitz domain"/>
    <property type="match status" value="2"/>
</dbReference>
<dbReference type="WBParaSite" id="SPAL_0000735600.1">
    <property type="protein sequence ID" value="SPAL_0000735600.1"/>
    <property type="gene ID" value="SPAL_0000735600"/>
</dbReference>
<keyword evidence="5" id="KW-0732">Signal</keyword>
<feature type="domain" description="BPTI/Kunitz inhibitor" evidence="6">
    <location>
        <begin position="29"/>
        <end position="80"/>
    </location>
</feature>
<dbReference type="InterPro" id="IPR002223">
    <property type="entry name" value="Kunitz_BPTI"/>
</dbReference>
<dbReference type="PROSITE" id="PS50279">
    <property type="entry name" value="BPTI_KUNITZ_2"/>
    <property type="match status" value="2"/>
</dbReference>
<dbReference type="Proteomes" id="UP000046392">
    <property type="component" value="Unplaced"/>
</dbReference>